<reference evidence="1 2" key="1">
    <citation type="submission" date="2019-07" db="EMBL/GenBank/DDBJ databases">
        <title>Whole genome shotgun sequence of Pseudonocardia sulfidoxydans NBRC 16205.</title>
        <authorList>
            <person name="Hosoyama A."/>
            <person name="Uohara A."/>
            <person name="Ohji S."/>
            <person name="Ichikawa N."/>
        </authorList>
    </citation>
    <scope>NUCLEOTIDE SEQUENCE [LARGE SCALE GENOMIC DNA]</scope>
    <source>
        <strain evidence="1 2">NBRC 16205</strain>
    </source>
</reference>
<organism evidence="1 2">
    <name type="scientific">Pseudonocardia sulfidoxydans NBRC 16205</name>
    <dbReference type="NCBI Taxonomy" id="1223511"/>
    <lineage>
        <taxon>Bacteria</taxon>
        <taxon>Bacillati</taxon>
        <taxon>Actinomycetota</taxon>
        <taxon>Actinomycetes</taxon>
        <taxon>Pseudonocardiales</taxon>
        <taxon>Pseudonocardiaceae</taxon>
        <taxon>Pseudonocardia</taxon>
    </lineage>
</organism>
<comment type="caution">
    <text evidence="1">The sequence shown here is derived from an EMBL/GenBank/DDBJ whole genome shotgun (WGS) entry which is preliminary data.</text>
</comment>
<evidence type="ECO:0000313" key="2">
    <source>
        <dbReference type="Proteomes" id="UP000321685"/>
    </source>
</evidence>
<evidence type="ECO:0008006" key="3">
    <source>
        <dbReference type="Google" id="ProtNLM"/>
    </source>
</evidence>
<dbReference type="Proteomes" id="UP000321685">
    <property type="component" value="Unassembled WGS sequence"/>
</dbReference>
<dbReference type="AlphaFoldDB" id="A0A511DHD4"/>
<accession>A0A511DHD4</accession>
<evidence type="ECO:0000313" key="1">
    <source>
        <dbReference type="EMBL" id="GEL23174.1"/>
    </source>
</evidence>
<proteinExistence type="predicted"/>
<dbReference type="EMBL" id="BJVJ01000016">
    <property type="protein sequence ID" value="GEL23174.1"/>
    <property type="molecule type" value="Genomic_DNA"/>
</dbReference>
<keyword evidence="2" id="KW-1185">Reference proteome</keyword>
<dbReference type="RefSeq" id="WP_147105758.1">
    <property type="nucleotide sequence ID" value="NZ_BJVJ01000016.1"/>
</dbReference>
<gene>
    <name evidence="1" type="ORF">PSU4_21280</name>
</gene>
<sequence>MLLDEPFRASAAIAAGLVTRPQLRGPRYLRLFPDVYVHVGDRPPDLLLRSLGAARLVAGRGVLGGWSAATLLGADAAPRDAPAEVVVTREQRTHPGLLVRRGAVPAAETWSAHGCPVTSPLRTAYDLARRLPLVEAVVAVDALGRVPAARFVPADLLARREIGARGCRRLDRVAELADPRAESPMGTRTRLMLVLAGLPAPEVQYVLREANGRLVARFDLAYPSARLAIEYDGAGHDVFGQRGLGYDDRRRDLRTGALGWRTIRLTATDLGPRRAEVIAAIRAHLRSPRPT</sequence>
<protein>
    <recommendedName>
        <fullName evidence="3">DUF559 domain-containing protein</fullName>
    </recommendedName>
</protein>
<name>A0A511DHD4_9PSEU</name>
<dbReference type="OrthoDB" id="3566910at2"/>